<organism evidence="1 2">
    <name type="scientific">Chitinophaga cymbidii</name>
    <dbReference type="NCBI Taxonomy" id="1096750"/>
    <lineage>
        <taxon>Bacteria</taxon>
        <taxon>Pseudomonadati</taxon>
        <taxon>Bacteroidota</taxon>
        <taxon>Chitinophagia</taxon>
        <taxon>Chitinophagales</taxon>
        <taxon>Chitinophagaceae</taxon>
        <taxon>Chitinophaga</taxon>
    </lineage>
</organism>
<comment type="caution">
    <text evidence="1">The sequence shown here is derived from an EMBL/GenBank/DDBJ whole genome shotgun (WGS) entry which is preliminary data.</text>
</comment>
<dbReference type="RefSeq" id="WP_146862640.1">
    <property type="nucleotide sequence ID" value="NZ_BKAU01000002.1"/>
</dbReference>
<dbReference type="Proteomes" id="UP000321436">
    <property type="component" value="Unassembled WGS sequence"/>
</dbReference>
<reference evidence="1 2" key="1">
    <citation type="submission" date="2019-07" db="EMBL/GenBank/DDBJ databases">
        <title>Whole genome shotgun sequence of Chitinophaga cymbidii NBRC 109752.</title>
        <authorList>
            <person name="Hosoyama A."/>
            <person name="Uohara A."/>
            <person name="Ohji S."/>
            <person name="Ichikawa N."/>
        </authorList>
    </citation>
    <scope>NUCLEOTIDE SEQUENCE [LARGE SCALE GENOMIC DNA]</scope>
    <source>
        <strain evidence="1 2">NBRC 109752</strain>
    </source>
</reference>
<protein>
    <recommendedName>
        <fullName evidence="3">CsbD family protein</fullName>
    </recommendedName>
</protein>
<gene>
    <name evidence="1" type="ORF">CCY01nite_27560</name>
</gene>
<sequence length="61" mass="7144">MDILMIKGRWSEIREKLKNMFADLSDTDLFYETGKDDRLIGQIQIKLGKSRDEVISLIRSL</sequence>
<evidence type="ECO:0008006" key="3">
    <source>
        <dbReference type="Google" id="ProtNLM"/>
    </source>
</evidence>
<dbReference type="Gene3D" id="1.10.1470.10">
    <property type="entry name" value="YjbJ"/>
    <property type="match status" value="1"/>
</dbReference>
<dbReference type="OrthoDB" id="9796058at2"/>
<proteinExistence type="predicted"/>
<dbReference type="AlphaFoldDB" id="A0A512RLC1"/>
<evidence type="ECO:0000313" key="2">
    <source>
        <dbReference type="Proteomes" id="UP000321436"/>
    </source>
</evidence>
<evidence type="ECO:0000313" key="1">
    <source>
        <dbReference type="EMBL" id="GEP96496.1"/>
    </source>
</evidence>
<keyword evidence="2" id="KW-1185">Reference proteome</keyword>
<dbReference type="InterPro" id="IPR036629">
    <property type="entry name" value="YjbJ_sf"/>
</dbReference>
<accession>A0A512RLC1</accession>
<name>A0A512RLC1_9BACT</name>
<dbReference type="EMBL" id="BKAU01000002">
    <property type="protein sequence ID" value="GEP96496.1"/>
    <property type="molecule type" value="Genomic_DNA"/>
</dbReference>
<dbReference type="SUPFAM" id="SSF69047">
    <property type="entry name" value="Hypothetical protein YjbJ"/>
    <property type="match status" value="1"/>
</dbReference>